<organism evidence="2">
    <name type="scientific">blood disease bacterium R229</name>
    <dbReference type="NCBI Taxonomy" id="741978"/>
    <lineage>
        <taxon>Bacteria</taxon>
        <taxon>Pseudomonadati</taxon>
        <taxon>Pseudomonadota</taxon>
        <taxon>Betaproteobacteria</taxon>
        <taxon>Burkholderiales</taxon>
        <taxon>Burkholderiaceae</taxon>
        <taxon>Ralstonia</taxon>
        <taxon>Ralstonia solanacearum species complex</taxon>
    </lineage>
</organism>
<dbReference type="PANTHER" id="PTHR33627">
    <property type="entry name" value="TRANSPOSASE"/>
    <property type="match status" value="1"/>
</dbReference>
<name>G2ZX34_9RALS</name>
<evidence type="ECO:0000259" key="1">
    <source>
        <dbReference type="Pfam" id="PF13546"/>
    </source>
</evidence>
<dbReference type="InterPro" id="IPR038721">
    <property type="entry name" value="IS701-like_DDE_dom"/>
</dbReference>
<protein>
    <submittedName>
        <fullName evidence="2">Transposase of ISMdi28, IS701 family</fullName>
    </submittedName>
</protein>
<feature type="domain" description="Transposase IS701-like DDE" evidence="1">
    <location>
        <begin position="20"/>
        <end position="237"/>
    </location>
</feature>
<dbReference type="Pfam" id="PF13546">
    <property type="entry name" value="DDE_5"/>
    <property type="match status" value="1"/>
</dbReference>
<dbReference type="PANTHER" id="PTHR33627:SF1">
    <property type="entry name" value="TRANSPOSASE"/>
    <property type="match status" value="1"/>
</dbReference>
<dbReference type="AlphaFoldDB" id="G2ZX34"/>
<evidence type="ECO:0000313" key="2">
    <source>
        <dbReference type="EMBL" id="CCA83597.1"/>
    </source>
</evidence>
<reference evidence="2" key="2">
    <citation type="submission" date="2011-04" db="EMBL/GenBank/DDBJ databases">
        <authorList>
            <person name="Genoscope - CEA"/>
        </authorList>
    </citation>
    <scope>NUCLEOTIDE SEQUENCE</scope>
    <source>
        <strain evidence="2">R229</strain>
    </source>
</reference>
<proteinExistence type="predicted"/>
<reference evidence="2" key="1">
    <citation type="journal article" date="2011" name="PLoS ONE">
        <title>Ralstonia syzygii, the Blood Disease Bacterium and some Asian R. solanacearum strains form a single genomic species despite divergent lifestyles.</title>
        <authorList>
            <person name="Remenant B."/>
            <person name="de Cambiaire J.C."/>
            <person name="Cellier G."/>
            <person name="Jacobs J.M."/>
            <person name="Mangenot S."/>
            <person name="Barbe V."/>
            <person name="Lajus A."/>
            <person name="Vallenet D."/>
            <person name="Medigue C."/>
            <person name="Fegan M."/>
            <person name="Allen C."/>
            <person name="Prior P."/>
        </authorList>
    </citation>
    <scope>NUCLEOTIDE SEQUENCE</scope>
    <source>
        <strain evidence="2">R229</strain>
    </source>
</reference>
<dbReference type="NCBIfam" id="NF033540">
    <property type="entry name" value="transpos_IS701"/>
    <property type="match status" value="1"/>
</dbReference>
<dbReference type="EMBL" id="FR854083">
    <property type="protein sequence ID" value="CCA83597.1"/>
    <property type="molecule type" value="Genomic_DNA"/>
</dbReference>
<accession>G2ZX34</accession>
<dbReference type="InterPro" id="IPR012337">
    <property type="entry name" value="RNaseH-like_sf"/>
</dbReference>
<dbReference type="InterPro" id="IPR039365">
    <property type="entry name" value="IS701-like"/>
</dbReference>
<dbReference type="SUPFAM" id="SSF53098">
    <property type="entry name" value="Ribonuclease H-like"/>
    <property type="match status" value="1"/>
</dbReference>
<gene>
    <name evidence="2" type="ORF">BDB_mp70050</name>
</gene>
<sequence>MQGTVRGWERELEGLHERLGKLFKRPEPRQRAKAYLRGLLSPVERKNSWQLAEWIGEASPDGVQHLLERAQWDADTARDVLREYVIEKLGTDDGVLIVDETGFIKKGQHSVGVQRQYSGTAGRIENSQIGVFLCYAGRGGSAFIDRELYMPKVWSDDAERCAAAGVPEVVQFATKPELAKRMLGRALDAGVRCGWVTGDEVYGGDRRLRVWLESRSQAFVMAIAKDEPLWWQGPQYKRADEIAQGLPAQSWRKYSAGAGAKGERLYDWALAPLWRLQMTAEERRFGHYLLVRRSLDEKRELAYYVVYAPRRHATRQVLAQVAGRRWEIECGFEAAKGDCGLDQYEVRRWSGWYRHITLALLAHAALAVLRAEQKNAGRPDRIEPAGDSAFAVRTGLARTTVDRSGAGMVAMAACAPVARAAVPLPCSWLHPARLIYDCSTKSHGLTAPQRTPFPSPPCTACIAWHETKSTRKCGFPFIESWPICRTWRSRCVMTLSSESVSNAGSI</sequence>